<evidence type="ECO:0000256" key="1">
    <source>
        <dbReference type="SAM" id="SignalP"/>
    </source>
</evidence>
<evidence type="ECO:0000259" key="2">
    <source>
        <dbReference type="PROSITE" id="PS50842"/>
    </source>
</evidence>
<proteinExistence type="predicted"/>
<dbReference type="Proteomes" id="UP000824890">
    <property type="component" value="Unassembled WGS sequence"/>
</dbReference>
<feature type="chain" id="PRO_5046304796" description="Expansin-like EG45 domain-containing protein" evidence="1">
    <location>
        <begin position="26"/>
        <end position="133"/>
    </location>
</feature>
<organism evidence="3 4">
    <name type="scientific">Brassica napus</name>
    <name type="common">Rape</name>
    <dbReference type="NCBI Taxonomy" id="3708"/>
    <lineage>
        <taxon>Eukaryota</taxon>
        <taxon>Viridiplantae</taxon>
        <taxon>Streptophyta</taxon>
        <taxon>Embryophyta</taxon>
        <taxon>Tracheophyta</taxon>
        <taxon>Spermatophyta</taxon>
        <taxon>Magnoliopsida</taxon>
        <taxon>eudicotyledons</taxon>
        <taxon>Gunneridae</taxon>
        <taxon>Pentapetalae</taxon>
        <taxon>rosids</taxon>
        <taxon>malvids</taxon>
        <taxon>Brassicales</taxon>
        <taxon>Brassicaceae</taxon>
        <taxon>Brassiceae</taxon>
        <taxon>Brassica</taxon>
    </lineage>
</organism>
<comment type="caution">
    <text evidence="3">The sequence shown here is derived from an EMBL/GenBank/DDBJ whole genome shotgun (WGS) entry which is preliminary data.</text>
</comment>
<keyword evidence="1" id="KW-0732">Signal</keyword>
<dbReference type="InterPro" id="IPR007112">
    <property type="entry name" value="Expansin/allergen_DPBB_dom"/>
</dbReference>
<sequence>MIKMVLKFVVTVIVFAQILTPIAEAAQGRAVFYDPPYTSAYIKSACYGNQYETMVTGVRNNLWQGSRACGRRYRVRCIGPTYNFPRACTGRSVIVKVVDLCREPCNGDLNLSRDAFRVIANTDAGNVRVEYTP</sequence>
<feature type="signal peptide" evidence="1">
    <location>
        <begin position="1"/>
        <end position="25"/>
    </location>
</feature>
<dbReference type="EMBL" id="JAGKQM010000017">
    <property type="protein sequence ID" value="KAH0867152.1"/>
    <property type="molecule type" value="Genomic_DNA"/>
</dbReference>
<dbReference type="PROSITE" id="PS50842">
    <property type="entry name" value="EXPANSIN_EG45"/>
    <property type="match status" value="1"/>
</dbReference>
<dbReference type="InterPro" id="IPR009009">
    <property type="entry name" value="RlpA-like_DPBB"/>
</dbReference>
<evidence type="ECO:0000313" key="3">
    <source>
        <dbReference type="EMBL" id="KAH0867152.1"/>
    </source>
</evidence>
<dbReference type="InterPro" id="IPR044206">
    <property type="entry name" value="EGC1/2"/>
</dbReference>
<gene>
    <name evidence="3" type="ORF">HID58_074174</name>
</gene>
<feature type="domain" description="Expansin-like EG45" evidence="2">
    <location>
        <begin position="28"/>
        <end position="133"/>
    </location>
</feature>
<dbReference type="CDD" id="cd22269">
    <property type="entry name" value="DPBB_EG45-like"/>
    <property type="match status" value="1"/>
</dbReference>
<accession>A0ABQ7YG52</accession>
<name>A0ABQ7YG52_BRANA</name>
<protein>
    <recommendedName>
        <fullName evidence="2">Expansin-like EG45 domain-containing protein</fullName>
    </recommendedName>
</protein>
<reference evidence="3 4" key="1">
    <citation type="submission" date="2021-05" db="EMBL/GenBank/DDBJ databases">
        <title>Genome Assembly of Synthetic Allotetraploid Brassica napus Reveals Homoeologous Exchanges between Subgenomes.</title>
        <authorList>
            <person name="Davis J.T."/>
        </authorList>
    </citation>
    <scope>NUCLEOTIDE SEQUENCE [LARGE SCALE GENOMIC DNA]</scope>
    <source>
        <strain evidence="4">cv. Da-Ae</strain>
        <tissue evidence="3">Seedling</tissue>
    </source>
</reference>
<evidence type="ECO:0000313" key="4">
    <source>
        <dbReference type="Proteomes" id="UP000824890"/>
    </source>
</evidence>
<dbReference type="InterPro" id="IPR036908">
    <property type="entry name" value="RlpA-like_sf"/>
</dbReference>
<dbReference type="Gene3D" id="2.40.40.10">
    <property type="entry name" value="RlpA-like domain"/>
    <property type="match status" value="1"/>
</dbReference>
<dbReference type="SUPFAM" id="SSF50685">
    <property type="entry name" value="Barwin-like endoglucanases"/>
    <property type="match status" value="1"/>
</dbReference>
<dbReference type="PANTHER" id="PTHR47295:SF5">
    <property type="entry name" value="EG45-LIKE DOMAIN CONTAINING PROTEIN 2"/>
    <property type="match status" value="1"/>
</dbReference>
<dbReference type="Pfam" id="PF03330">
    <property type="entry name" value="DPBB_1"/>
    <property type="match status" value="1"/>
</dbReference>
<keyword evidence="4" id="KW-1185">Reference proteome</keyword>
<dbReference type="PANTHER" id="PTHR47295">
    <property type="entry name" value="EG45-LIKE DOMAIN CONTAINING PROTEIN 1-RELATED"/>
    <property type="match status" value="1"/>
</dbReference>